<dbReference type="CDD" id="cd00397">
    <property type="entry name" value="DNA_BRE_C"/>
    <property type="match status" value="1"/>
</dbReference>
<dbReference type="GO" id="GO:0006310">
    <property type="term" value="P:DNA recombination"/>
    <property type="evidence" value="ECO:0007669"/>
    <property type="project" value="UniProtKB-KW"/>
</dbReference>
<name>A0A0P7D6E4_PSEPU</name>
<dbReference type="InterPro" id="IPR011010">
    <property type="entry name" value="DNA_brk_join_enz"/>
</dbReference>
<reference evidence="7 9" key="1">
    <citation type="submission" date="2016-08" db="EMBL/GenBank/DDBJ databases">
        <authorList>
            <person name="Seilhamer J.J."/>
        </authorList>
    </citation>
    <scope>NUCLEOTIDE SEQUENCE [LARGE SCALE GENOMIC DNA]</scope>
    <source>
        <strain evidence="7 9">KH-21-114</strain>
    </source>
</reference>
<dbReference type="SUPFAM" id="SSF56349">
    <property type="entry name" value="DNA breaking-rejoining enzymes"/>
    <property type="match status" value="1"/>
</dbReference>
<dbReference type="InterPro" id="IPR013762">
    <property type="entry name" value="Integrase-like_cat_sf"/>
</dbReference>
<dbReference type="Proteomes" id="UP001217741">
    <property type="component" value="Unassembled WGS sequence"/>
</dbReference>
<dbReference type="PANTHER" id="PTHR30349">
    <property type="entry name" value="PHAGE INTEGRASE-RELATED"/>
    <property type="match status" value="1"/>
</dbReference>
<evidence type="ECO:0000313" key="8">
    <source>
        <dbReference type="Proteomes" id="UP000196082"/>
    </source>
</evidence>
<dbReference type="Proteomes" id="UP000196082">
    <property type="component" value="Unassembled WGS sequence"/>
</dbReference>
<feature type="domain" description="Tyr recombinase" evidence="4">
    <location>
        <begin position="165"/>
        <end position="368"/>
    </location>
</feature>
<evidence type="ECO:0000256" key="1">
    <source>
        <dbReference type="ARBA" id="ARBA00022908"/>
    </source>
</evidence>
<reference evidence="7 9" key="3">
    <citation type="submission" date="2018-03" db="EMBL/GenBank/DDBJ databases">
        <title>Draft genome of Pseudomonas putida strain KH-21-114.</title>
        <authorList>
            <person name="Yoshizawa S."/>
            <person name="Khan N.H."/>
            <person name="Nishimura M."/>
            <person name="Chiura H.X."/>
            <person name="Ogura Y."/>
            <person name="Hayashi T."/>
            <person name="Kogure K."/>
        </authorList>
    </citation>
    <scope>NUCLEOTIDE SEQUENCE [LARGE SCALE GENOMIC DNA]</scope>
    <source>
        <strain evidence="7 9">KH-21-114</strain>
    </source>
</reference>
<dbReference type="InterPro" id="IPR002104">
    <property type="entry name" value="Integrase_catalytic"/>
</dbReference>
<dbReference type="Pfam" id="PF00589">
    <property type="entry name" value="Phage_integrase"/>
    <property type="match status" value="1"/>
</dbReference>
<evidence type="ECO:0000313" key="5">
    <source>
        <dbReference type="EMBL" id="MDF3869656.1"/>
    </source>
</evidence>
<dbReference type="Gene3D" id="1.10.150.130">
    <property type="match status" value="1"/>
</dbReference>
<keyword evidence="1" id="KW-0229">DNA integration</keyword>
<dbReference type="RefSeq" id="WP_028700088.1">
    <property type="nucleotide sequence ID" value="NZ_BBQL01000026.1"/>
</dbReference>
<keyword evidence="3" id="KW-0233">DNA recombination</keyword>
<reference evidence="6 8" key="2">
    <citation type="submission" date="2017-05" db="EMBL/GenBank/DDBJ databases">
        <title>Whole genome sequence of Pseudomonas putida isolate 1312 commercialized as a biostimulant.</title>
        <authorList>
            <person name="Crovadore J."/>
            <person name="Blanc P."/>
            <person name="Chablais R."/>
            <person name="Cochard B."/>
            <person name="Grizard D."/>
            <person name="Lefort F."/>
        </authorList>
    </citation>
    <scope>NUCLEOTIDE SEQUENCE [LARGE SCALE GENOMIC DNA]</scope>
    <source>
        <strain evidence="6 8">1312</strain>
    </source>
</reference>
<dbReference type="InterPro" id="IPR010998">
    <property type="entry name" value="Integrase_recombinase_N"/>
</dbReference>
<keyword evidence="2" id="KW-0238">DNA-binding</keyword>
<accession>A0A0P7D6E4</accession>
<dbReference type="GO" id="GO:0003677">
    <property type="term" value="F:DNA binding"/>
    <property type="evidence" value="ECO:0007669"/>
    <property type="project" value="UniProtKB-KW"/>
</dbReference>
<evidence type="ECO:0000313" key="7">
    <source>
        <dbReference type="EMBL" id="POG11383.1"/>
    </source>
</evidence>
<proteinExistence type="predicted"/>
<dbReference type="EMBL" id="JARJLO010000053">
    <property type="protein sequence ID" value="MDF3869656.1"/>
    <property type="molecule type" value="Genomic_DNA"/>
</dbReference>
<dbReference type="GO" id="GO:0015074">
    <property type="term" value="P:DNA integration"/>
    <property type="evidence" value="ECO:0007669"/>
    <property type="project" value="UniProtKB-KW"/>
</dbReference>
<dbReference type="AlphaFoldDB" id="A0A0P7D6E4"/>
<evidence type="ECO:0000256" key="3">
    <source>
        <dbReference type="ARBA" id="ARBA00023172"/>
    </source>
</evidence>
<evidence type="ECO:0000256" key="2">
    <source>
        <dbReference type="ARBA" id="ARBA00023125"/>
    </source>
</evidence>
<dbReference type="Gene3D" id="1.10.443.10">
    <property type="entry name" value="Intergrase catalytic core"/>
    <property type="match status" value="1"/>
</dbReference>
<dbReference type="OrthoDB" id="9795573at2"/>
<dbReference type="EMBL" id="NFSB01000078">
    <property type="protein sequence ID" value="OUM31365.1"/>
    <property type="molecule type" value="Genomic_DNA"/>
</dbReference>
<protein>
    <submittedName>
        <fullName evidence="5 6">Integrase</fullName>
    </submittedName>
</protein>
<dbReference type="EMBL" id="MINH01000019">
    <property type="protein sequence ID" value="POG11383.1"/>
    <property type="molecule type" value="Genomic_DNA"/>
</dbReference>
<evidence type="ECO:0000259" key="4">
    <source>
        <dbReference type="PROSITE" id="PS51898"/>
    </source>
</evidence>
<reference evidence="5" key="4">
    <citation type="submission" date="2023-03" db="EMBL/GenBank/DDBJ databases">
        <title>Draft assemblies of triclosan tolerant bacteria isolated from returned activated sludge.</title>
        <authorList>
            <person name="Van Hamelsveld S."/>
        </authorList>
    </citation>
    <scope>NUCLEOTIDE SEQUENCE</scope>
    <source>
        <strain evidence="5">GW210012_S60</strain>
    </source>
</reference>
<comment type="caution">
    <text evidence="6">The sequence shown here is derived from an EMBL/GenBank/DDBJ whole genome shotgun (WGS) entry which is preliminary data.</text>
</comment>
<dbReference type="Proteomes" id="UP000237230">
    <property type="component" value="Unassembled WGS sequence"/>
</dbReference>
<sequence length="382" mass="43867">MHLIWATEDYQLSGRPVAGMPILLWDTMESCTPVNDFYRSHLSRAEITSGDSLNAAGQALYDFFSFLQAHNLDWWDVDREESKTLLSAYRDYCFTEHNHGRNTVRHRMHYICKFYEYAFNRKWISNLPHDFEVKSAKTGSGFFAHVDARGNKVNANDAMPRKIKTLPKYLTIDQIKALISSIQNVHHRMLVSFALRTGLRRMELATIPIDYIKKALRDLGKTRNIFLRLDPSDGLGMKTKRGTVRNVYVSRKFLVQVDQYITQHRGERCSLSAGDSGRLFLNQNGQPYANEGKGLEKIVRDIGKKIGLDVHPHMLRHTYATHTLISLQRSRQDLDPLIYLSSQLGHSSIETTRIYLHLANDYVDNAVLQYDDELNEIGSADG</sequence>
<organism evidence="6 8">
    <name type="scientific">Pseudomonas putida</name>
    <name type="common">Arthrobacter siderocapsulatus</name>
    <dbReference type="NCBI Taxonomy" id="303"/>
    <lineage>
        <taxon>Bacteria</taxon>
        <taxon>Pseudomonadati</taxon>
        <taxon>Pseudomonadota</taxon>
        <taxon>Gammaproteobacteria</taxon>
        <taxon>Pseudomonadales</taxon>
        <taxon>Pseudomonadaceae</taxon>
        <taxon>Pseudomonas</taxon>
    </lineage>
</organism>
<evidence type="ECO:0000313" key="6">
    <source>
        <dbReference type="EMBL" id="OUM31365.1"/>
    </source>
</evidence>
<evidence type="ECO:0000313" key="9">
    <source>
        <dbReference type="Proteomes" id="UP000237230"/>
    </source>
</evidence>
<dbReference type="InterPro" id="IPR050090">
    <property type="entry name" value="Tyrosine_recombinase_XerCD"/>
</dbReference>
<dbReference type="PROSITE" id="PS51898">
    <property type="entry name" value="TYR_RECOMBINASE"/>
    <property type="match status" value="1"/>
</dbReference>
<gene>
    <name evidence="6" type="ORF">B8W72_15360</name>
    <name evidence="7" type="ORF">BGP84_17195</name>
    <name evidence="5" type="ORF">P3W50_04160</name>
</gene>
<dbReference type="PANTHER" id="PTHR30349:SF89">
    <property type="entry name" value="INTEGRASE_RECOMBINASE"/>
    <property type="match status" value="1"/>
</dbReference>